<feature type="compositionally biased region" description="Polar residues" evidence="1">
    <location>
        <begin position="65"/>
        <end position="81"/>
    </location>
</feature>
<evidence type="ECO:0000256" key="1">
    <source>
        <dbReference type="SAM" id="MobiDB-lite"/>
    </source>
</evidence>
<organism evidence="2 3">
    <name type="scientific">Serendipita indica (strain DSM 11827)</name>
    <name type="common">Root endophyte fungus</name>
    <name type="synonym">Piriformospora indica</name>
    <dbReference type="NCBI Taxonomy" id="1109443"/>
    <lineage>
        <taxon>Eukaryota</taxon>
        <taxon>Fungi</taxon>
        <taxon>Dikarya</taxon>
        <taxon>Basidiomycota</taxon>
        <taxon>Agaricomycotina</taxon>
        <taxon>Agaricomycetes</taxon>
        <taxon>Sebacinales</taxon>
        <taxon>Serendipitaceae</taxon>
        <taxon>Serendipita</taxon>
    </lineage>
</organism>
<dbReference type="HOGENOM" id="CLU_011217_0_0_1"/>
<dbReference type="OMA" id="WLSINPK"/>
<feature type="compositionally biased region" description="Low complexity" evidence="1">
    <location>
        <begin position="184"/>
        <end position="196"/>
    </location>
</feature>
<feature type="compositionally biased region" description="Low complexity" evidence="1">
    <location>
        <begin position="691"/>
        <end position="705"/>
    </location>
</feature>
<dbReference type="EMBL" id="CAFZ01000016">
    <property type="protein sequence ID" value="CCA67594.1"/>
    <property type="molecule type" value="Genomic_DNA"/>
</dbReference>
<feature type="region of interest" description="Disordered" evidence="1">
    <location>
        <begin position="943"/>
        <end position="1015"/>
    </location>
</feature>
<feature type="compositionally biased region" description="Polar residues" evidence="1">
    <location>
        <begin position="652"/>
        <end position="668"/>
    </location>
</feature>
<feature type="region of interest" description="Disordered" evidence="1">
    <location>
        <begin position="561"/>
        <end position="609"/>
    </location>
</feature>
<feature type="region of interest" description="Disordered" evidence="1">
    <location>
        <begin position="632"/>
        <end position="875"/>
    </location>
</feature>
<dbReference type="STRING" id="1109443.G4T8D4"/>
<feature type="region of interest" description="Disordered" evidence="1">
    <location>
        <begin position="1"/>
        <end position="214"/>
    </location>
</feature>
<feature type="compositionally biased region" description="Polar residues" evidence="1">
    <location>
        <begin position="754"/>
        <end position="765"/>
    </location>
</feature>
<proteinExistence type="predicted"/>
<feature type="region of interest" description="Disordered" evidence="1">
    <location>
        <begin position="353"/>
        <end position="407"/>
    </location>
</feature>
<gene>
    <name evidence="2" type="ORF">PIIN_01422</name>
</gene>
<sequence length="1047" mass="113187">MASLAANRALRSSTAGSSPAIHLGSFSRMDIADFDSKGRYPTTPSPQDVRSVPVIAPAWAPIDPNATQNAYSHQENTSGDRFQQGGPSGLSNGAGPYDNASMPRSTGEDAQRKNSGDSAGSNAMPVGPAPGTPSQRPYVDVSLQDPARASLPPGPRHPQAPSRASTISQNAQLTPQAGRPTGQYPYTPATTVTPTPGNQQTQTRQPDADPYNTFGATTLQVQNAPRAQMPPPPEEVCIECMMRDRDMADVIVTGPGIWDRDSDVHLRDLLEREDQEEMAWRERHAAELAVPGNKLRPPRRASKGHRLTEQNLKIWLTLNPKEAHARLMTIDAYVKQQAALLVEEAEARAKAQQDAQRFDARVRDNYPQTRHSTYEPSSTGIASEDSASGARIPPPRSSMYEALPAGQKDHKRDTIILDSGMIVERVNLKREEKERLREQKKARKASQATDISTLSPGGYASPATPTPNGMDSDFEPAYGNMSVTSLGGLRPKSAPLGVPIPKYASHASMDGKGHRFMGSKHWQAPWNSGASVAPSGSMMDMHVALDQEYDQQIEQFGAPPRLSNQHAMSSFSLPASPRNQSRPHTADAMMHSRRSTSPDPRAKKPSGFGKLWKMVRSKKSESKHHTSSVINYAREDDMSTPLPPPRVPYAASQRSAMSPHTRQASGPGSQPGYLPSPSHPRSISQSGGAISPTTAPSSSLPSPTSNRFPWRESTGDERRQSVYTKEVNGDAETLQGGSQMEPPQSVQYPEMSMQRPQPTGGSASSEYGRLLPPNSNGAPARSPAPSTAILSSSAHSPRPLSSIHKPLPLPPASPDTSARHTSMSFQGGANYAGARPSTGSGADMYAPSVPFREDGYDARRQSFSDALPPGAAQTLQPKRSIPAIAYNSGAQYADFGGQVDNYGLTPYSNGTLSDTSTKTKRRSRFLPFLSKKEKEKVPFAPQQLNGGFEGYEPAPLAPPSRPAFGHSQRSQSSVSLNTPEYAAGTHLGQPQQQLGYNDRARPMSGYSTFTNGQRPNKALIDQVVPRDNDFLAYRYPSVEQPSDVSRR</sequence>
<feature type="compositionally biased region" description="Low complexity" evidence="1">
    <location>
        <begin position="1"/>
        <end position="15"/>
    </location>
</feature>
<feature type="compositionally biased region" description="Polar residues" evidence="1">
    <location>
        <begin position="562"/>
        <end position="583"/>
    </location>
</feature>
<feature type="compositionally biased region" description="Polar residues" evidence="1">
    <location>
        <begin position="814"/>
        <end position="827"/>
    </location>
</feature>
<feature type="compositionally biased region" description="Basic and acidic residues" evidence="1">
    <location>
        <begin position="106"/>
        <end position="115"/>
    </location>
</feature>
<name>G4T8D4_SERID</name>
<feature type="compositionally biased region" description="Basic and acidic residues" evidence="1">
    <location>
        <begin position="709"/>
        <end position="720"/>
    </location>
</feature>
<dbReference type="Proteomes" id="UP000007148">
    <property type="component" value="Unassembled WGS sequence"/>
</dbReference>
<keyword evidence="3" id="KW-1185">Reference proteome</keyword>
<dbReference type="AlphaFoldDB" id="G4T8D4"/>
<protein>
    <submittedName>
        <fullName evidence="2">Uncharacterized protein</fullName>
    </submittedName>
</protein>
<feature type="compositionally biased region" description="Polar residues" evidence="1">
    <location>
        <begin position="1005"/>
        <end position="1014"/>
    </location>
</feature>
<feature type="compositionally biased region" description="Polar residues" evidence="1">
    <location>
        <begin position="366"/>
        <end position="381"/>
    </location>
</feature>
<reference evidence="2 3" key="1">
    <citation type="journal article" date="2011" name="PLoS Pathog.">
        <title>Endophytic Life Strategies Decoded by Genome and Transcriptome Analyses of the Mutualistic Root Symbiont Piriformospora indica.</title>
        <authorList>
            <person name="Zuccaro A."/>
            <person name="Lahrmann U."/>
            <person name="Guldener U."/>
            <person name="Langen G."/>
            <person name="Pfiffi S."/>
            <person name="Biedenkopf D."/>
            <person name="Wong P."/>
            <person name="Samans B."/>
            <person name="Grimm C."/>
            <person name="Basiewicz M."/>
            <person name="Murat C."/>
            <person name="Martin F."/>
            <person name="Kogel K.H."/>
        </authorList>
    </citation>
    <scope>NUCLEOTIDE SEQUENCE [LARGE SCALE GENOMIC DNA]</scope>
    <source>
        <strain evidence="2 3">DSM 11827</strain>
    </source>
</reference>
<accession>G4T8D4</accession>
<dbReference type="InParanoid" id="G4T8D4"/>
<feature type="compositionally biased region" description="Polar residues" evidence="1">
    <location>
        <begin position="446"/>
        <end position="455"/>
    </location>
</feature>
<evidence type="ECO:0000313" key="2">
    <source>
        <dbReference type="EMBL" id="CCA67594.1"/>
    </source>
</evidence>
<feature type="compositionally biased region" description="Basic and acidic residues" evidence="1">
    <location>
        <begin position="851"/>
        <end position="862"/>
    </location>
</feature>
<comment type="caution">
    <text evidence="2">The sequence shown here is derived from an EMBL/GenBank/DDBJ whole genome shotgun (WGS) entry which is preliminary data.</text>
</comment>
<dbReference type="eggNOG" id="ENOG502S33V">
    <property type="taxonomic scope" value="Eukaryota"/>
</dbReference>
<feature type="compositionally biased region" description="Polar residues" evidence="1">
    <location>
        <begin position="967"/>
        <end position="978"/>
    </location>
</feature>
<feature type="region of interest" description="Disordered" evidence="1">
    <location>
        <begin position="432"/>
        <end position="471"/>
    </location>
</feature>
<feature type="compositionally biased region" description="Low complexity" evidence="1">
    <location>
        <begin position="790"/>
        <end position="802"/>
    </location>
</feature>
<dbReference type="OrthoDB" id="3013446at2759"/>
<feature type="compositionally biased region" description="Polar residues" evidence="1">
    <location>
        <begin position="162"/>
        <end position="175"/>
    </location>
</feature>
<feature type="compositionally biased region" description="Polar residues" evidence="1">
    <location>
        <begin position="735"/>
        <end position="747"/>
    </location>
</feature>
<feature type="compositionally biased region" description="Basic and acidic residues" evidence="1">
    <location>
        <begin position="353"/>
        <end position="364"/>
    </location>
</feature>
<evidence type="ECO:0000313" key="3">
    <source>
        <dbReference type="Proteomes" id="UP000007148"/>
    </source>
</evidence>
<feature type="compositionally biased region" description="Polar residues" evidence="1">
    <location>
        <begin position="679"/>
        <end position="688"/>
    </location>
</feature>